<gene>
    <name evidence="1" type="ORF">QDQ28_07325</name>
</gene>
<proteinExistence type="predicted"/>
<organism evidence="1 2">
    <name type="scientific">Clostridium perfringens</name>
    <dbReference type="NCBI Taxonomy" id="1502"/>
    <lineage>
        <taxon>Bacteria</taxon>
        <taxon>Bacillati</taxon>
        <taxon>Bacillota</taxon>
        <taxon>Clostridia</taxon>
        <taxon>Eubacteriales</taxon>
        <taxon>Clostridiaceae</taxon>
        <taxon>Clostridium</taxon>
    </lineage>
</organism>
<sequence length="134" mass="15775">MYLSMLNEKQKELFLGFAYHLVVSDGIYSPEEKALMNSYCYEMQIDLEPNKFIKPLDNILEEINIECRTKEKKIIIFEVIGLAMSDSSFDKEERELIHDAVIRFNLEADFDIKCEGAICEYIEFQNRLNEMILT</sequence>
<evidence type="ECO:0000313" key="2">
    <source>
        <dbReference type="Proteomes" id="UP001222958"/>
    </source>
</evidence>
<dbReference type="SUPFAM" id="SSF158682">
    <property type="entry name" value="TerB-like"/>
    <property type="match status" value="1"/>
</dbReference>
<protein>
    <recommendedName>
        <fullName evidence="3">TerB family tellurite resistance protein</fullName>
    </recommendedName>
</protein>
<dbReference type="EMBL" id="JARVUX010000002">
    <property type="protein sequence ID" value="MDH2336000.1"/>
    <property type="molecule type" value="Genomic_DNA"/>
</dbReference>
<evidence type="ECO:0000313" key="1">
    <source>
        <dbReference type="EMBL" id="MDH2336000.1"/>
    </source>
</evidence>
<comment type="caution">
    <text evidence="1">The sequence shown here is derived from an EMBL/GenBank/DDBJ whole genome shotgun (WGS) entry which is preliminary data.</text>
</comment>
<dbReference type="Gene3D" id="1.10.3680.10">
    <property type="entry name" value="TerB-like"/>
    <property type="match status" value="1"/>
</dbReference>
<dbReference type="Proteomes" id="UP001222958">
    <property type="component" value="Unassembled WGS sequence"/>
</dbReference>
<dbReference type="AlphaFoldDB" id="A0AAP4AA67"/>
<name>A0AAP4AA67_CLOPF</name>
<reference evidence="1" key="1">
    <citation type="submission" date="2023-04" db="EMBL/GenBank/DDBJ databases">
        <title>Epidemiological investigation of Clostridium perfringens isolated from cattle.</title>
        <authorList>
            <person name="Tian R."/>
        </authorList>
    </citation>
    <scope>NUCLEOTIDE SEQUENCE</scope>
    <source>
        <strain evidence="1">ZWCP172</strain>
    </source>
</reference>
<evidence type="ECO:0008006" key="3">
    <source>
        <dbReference type="Google" id="ProtNLM"/>
    </source>
</evidence>
<dbReference type="InterPro" id="IPR029024">
    <property type="entry name" value="TerB-like"/>
</dbReference>
<dbReference type="RefSeq" id="WP_279857491.1">
    <property type="nucleotide sequence ID" value="NZ_JARVUX010000002.1"/>
</dbReference>
<accession>A0AAP4AA67</accession>